<accession>A0A3A9K165</accession>
<dbReference type="PANTHER" id="PTHR43335">
    <property type="entry name" value="ABC TRANSPORTER, ATP-BINDING PROTEIN"/>
    <property type="match status" value="1"/>
</dbReference>
<keyword evidence="7" id="KW-1185">Reference proteome</keyword>
<keyword evidence="3" id="KW-0547">Nucleotide-binding</keyword>
<gene>
    <name evidence="6" type="ORF">CR203_23215</name>
</gene>
<protein>
    <submittedName>
        <fullName evidence="6">ABC transporter ATP-binding protein</fullName>
    </submittedName>
</protein>
<organism evidence="6 7">
    <name type="scientific">Salipaludibacillus neizhouensis</name>
    <dbReference type="NCBI Taxonomy" id="885475"/>
    <lineage>
        <taxon>Bacteria</taxon>
        <taxon>Bacillati</taxon>
        <taxon>Bacillota</taxon>
        <taxon>Bacilli</taxon>
        <taxon>Bacillales</taxon>
        <taxon>Bacillaceae</taxon>
    </lineage>
</organism>
<proteinExistence type="inferred from homology"/>
<name>A0A3A9K165_9BACI</name>
<dbReference type="InterPro" id="IPR025302">
    <property type="entry name" value="DrrA1/2-like_C"/>
</dbReference>
<dbReference type="InterPro" id="IPR027417">
    <property type="entry name" value="P-loop_NTPase"/>
</dbReference>
<evidence type="ECO:0000256" key="4">
    <source>
        <dbReference type="ARBA" id="ARBA00022840"/>
    </source>
</evidence>
<dbReference type="PROSITE" id="PS00211">
    <property type="entry name" value="ABC_TRANSPORTER_1"/>
    <property type="match status" value="1"/>
</dbReference>
<dbReference type="Proteomes" id="UP000281498">
    <property type="component" value="Unassembled WGS sequence"/>
</dbReference>
<comment type="caution">
    <text evidence="6">The sequence shown here is derived from an EMBL/GenBank/DDBJ whole genome shotgun (WGS) entry which is preliminary data.</text>
</comment>
<dbReference type="PANTHER" id="PTHR43335:SF11">
    <property type="entry name" value="ABC TRANSPORTER RELATED"/>
    <property type="match status" value="1"/>
</dbReference>
<dbReference type="InterPro" id="IPR003593">
    <property type="entry name" value="AAA+_ATPase"/>
</dbReference>
<dbReference type="SUPFAM" id="SSF52540">
    <property type="entry name" value="P-loop containing nucleoside triphosphate hydrolases"/>
    <property type="match status" value="1"/>
</dbReference>
<evidence type="ECO:0000256" key="2">
    <source>
        <dbReference type="ARBA" id="ARBA00022448"/>
    </source>
</evidence>
<keyword evidence="2" id="KW-0813">Transport</keyword>
<evidence type="ECO:0000313" key="6">
    <source>
        <dbReference type="EMBL" id="RKL64988.1"/>
    </source>
</evidence>
<dbReference type="PROSITE" id="PS50893">
    <property type="entry name" value="ABC_TRANSPORTER_2"/>
    <property type="match status" value="1"/>
</dbReference>
<dbReference type="GO" id="GO:0005524">
    <property type="term" value="F:ATP binding"/>
    <property type="evidence" value="ECO:0007669"/>
    <property type="project" value="UniProtKB-KW"/>
</dbReference>
<dbReference type="SMART" id="SM00382">
    <property type="entry name" value="AAA"/>
    <property type="match status" value="1"/>
</dbReference>
<dbReference type="Gene3D" id="3.40.50.300">
    <property type="entry name" value="P-loop containing nucleotide triphosphate hydrolases"/>
    <property type="match status" value="1"/>
</dbReference>
<dbReference type="InterPro" id="IPR017871">
    <property type="entry name" value="ABC_transporter-like_CS"/>
</dbReference>
<evidence type="ECO:0000256" key="3">
    <source>
        <dbReference type="ARBA" id="ARBA00022741"/>
    </source>
</evidence>
<comment type="similarity">
    <text evidence="1">Belongs to the ABC transporter superfamily.</text>
</comment>
<dbReference type="EMBL" id="PDOE01000026">
    <property type="protein sequence ID" value="RKL64988.1"/>
    <property type="molecule type" value="Genomic_DNA"/>
</dbReference>
<sequence length="301" mass="33956">MELIETRSLSKRFGQHIAVDGVNLSIKEGVCTALLGPNGAGKTTTLNLLTGLITPSTGTIEFDQSYQGDRRQYIGYLPQYPKFYEWMTGEEFVIFAGELAGLTSKQAKQRTKEMLDLVGLNDNSKKKIAGYSGGMKQRLGIAQALVHEPKLVILDEPVSALDPLGRKEVLEMMKRLKEHTSILFSTHVLHDAEQVSDDIFIMKDGKVVIEGSLTHLQNTYQKPTFFIEAEDKLEGWVETIKGQDWIDQYSLDGKNLTLTVDNVEEARKRILKDPMFQELEIYKFEVAKTSLEDLFMKVTES</sequence>
<dbReference type="Pfam" id="PF13732">
    <property type="entry name" value="DrrA1-3_C"/>
    <property type="match status" value="1"/>
</dbReference>
<dbReference type="GO" id="GO:0016887">
    <property type="term" value="F:ATP hydrolysis activity"/>
    <property type="evidence" value="ECO:0007669"/>
    <property type="project" value="InterPro"/>
</dbReference>
<dbReference type="InterPro" id="IPR003439">
    <property type="entry name" value="ABC_transporter-like_ATP-bd"/>
</dbReference>
<keyword evidence="4 6" id="KW-0067">ATP-binding</keyword>
<evidence type="ECO:0000256" key="1">
    <source>
        <dbReference type="ARBA" id="ARBA00005417"/>
    </source>
</evidence>
<reference evidence="6 7" key="1">
    <citation type="submission" date="2017-10" db="EMBL/GenBank/DDBJ databases">
        <title>Bacillus sp. nov., a halophilic bacterium isolated from a Keqin Lake.</title>
        <authorList>
            <person name="Wang H."/>
        </authorList>
    </citation>
    <scope>NUCLEOTIDE SEQUENCE [LARGE SCALE GENOMIC DNA]</scope>
    <source>
        <strain evidence="6 7">KCTC 13187</strain>
    </source>
</reference>
<evidence type="ECO:0000313" key="7">
    <source>
        <dbReference type="Proteomes" id="UP000281498"/>
    </source>
</evidence>
<dbReference type="Pfam" id="PF00005">
    <property type="entry name" value="ABC_tran"/>
    <property type="match status" value="1"/>
</dbReference>
<dbReference type="OrthoDB" id="9804819at2"/>
<evidence type="ECO:0000259" key="5">
    <source>
        <dbReference type="PROSITE" id="PS50893"/>
    </source>
</evidence>
<dbReference type="RefSeq" id="WP_110938959.1">
    <property type="nucleotide sequence ID" value="NZ_KZ614148.1"/>
</dbReference>
<feature type="domain" description="ABC transporter" evidence="5">
    <location>
        <begin position="4"/>
        <end position="229"/>
    </location>
</feature>
<dbReference type="AlphaFoldDB" id="A0A3A9K165"/>